<dbReference type="EMBL" id="MU118082">
    <property type="protein sequence ID" value="KAF9645690.1"/>
    <property type="molecule type" value="Genomic_DNA"/>
</dbReference>
<proteinExistence type="predicted"/>
<dbReference type="Proteomes" id="UP000886501">
    <property type="component" value="Unassembled WGS sequence"/>
</dbReference>
<gene>
    <name evidence="1" type="ORF">BDM02DRAFT_3189530</name>
</gene>
<name>A0ACB6Z8H3_THEGA</name>
<reference evidence="1" key="1">
    <citation type="submission" date="2019-10" db="EMBL/GenBank/DDBJ databases">
        <authorList>
            <consortium name="DOE Joint Genome Institute"/>
            <person name="Kuo A."/>
            <person name="Miyauchi S."/>
            <person name="Kiss E."/>
            <person name="Drula E."/>
            <person name="Kohler A."/>
            <person name="Sanchez-Garcia M."/>
            <person name="Andreopoulos B."/>
            <person name="Barry K.W."/>
            <person name="Bonito G."/>
            <person name="Buee M."/>
            <person name="Carver A."/>
            <person name="Chen C."/>
            <person name="Cichocki N."/>
            <person name="Clum A."/>
            <person name="Culley D."/>
            <person name="Crous P.W."/>
            <person name="Fauchery L."/>
            <person name="Girlanda M."/>
            <person name="Hayes R."/>
            <person name="Keri Z."/>
            <person name="Labutti K."/>
            <person name="Lipzen A."/>
            <person name="Lombard V."/>
            <person name="Magnuson J."/>
            <person name="Maillard F."/>
            <person name="Morin E."/>
            <person name="Murat C."/>
            <person name="Nolan M."/>
            <person name="Ohm R."/>
            <person name="Pangilinan J."/>
            <person name="Pereira M."/>
            <person name="Perotto S."/>
            <person name="Peter M."/>
            <person name="Riley R."/>
            <person name="Sitrit Y."/>
            <person name="Stielow B."/>
            <person name="Szollosi G."/>
            <person name="Zifcakova L."/>
            <person name="Stursova M."/>
            <person name="Spatafora J.W."/>
            <person name="Tedersoo L."/>
            <person name="Vaario L.-M."/>
            <person name="Yamada A."/>
            <person name="Yan M."/>
            <person name="Wang P."/>
            <person name="Xu J."/>
            <person name="Bruns T."/>
            <person name="Baldrian P."/>
            <person name="Vilgalys R."/>
            <person name="Henrissat B."/>
            <person name="Grigoriev I.V."/>
            <person name="Hibbett D."/>
            <person name="Nagy L.G."/>
            <person name="Martin F.M."/>
        </authorList>
    </citation>
    <scope>NUCLEOTIDE SEQUENCE</scope>
    <source>
        <strain evidence="1">P2</strain>
    </source>
</reference>
<organism evidence="1 2">
    <name type="scientific">Thelephora ganbajun</name>
    <name type="common">Ganba fungus</name>
    <dbReference type="NCBI Taxonomy" id="370292"/>
    <lineage>
        <taxon>Eukaryota</taxon>
        <taxon>Fungi</taxon>
        <taxon>Dikarya</taxon>
        <taxon>Basidiomycota</taxon>
        <taxon>Agaricomycotina</taxon>
        <taxon>Agaricomycetes</taxon>
        <taxon>Thelephorales</taxon>
        <taxon>Thelephoraceae</taxon>
        <taxon>Thelephora</taxon>
    </lineage>
</organism>
<protein>
    <submittedName>
        <fullName evidence="1">Uncharacterized protein</fullName>
    </submittedName>
</protein>
<evidence type="ECO:0000313" key="2">
    <source>
        <dbReference type="Proteomes" id="UP000886501"/>
    </source>
</evidence>
<sequence>MHGLFALSSLLALAAAAPSPRQNPGKDIIIQLFQWNWDSIANECKDFIGPAGKHDMVTSK</sequence>
<accession>A0ACB6Z8H3</accession>
<keyword evidence="2" id="KW-1185">Reference proteome</keyword>
<comment type="caution">
    <text evidence="1">The sequence shown here is derived from an EMBL/GenBank/DDBJ whole genome shotgun (WGS) entry which is preliminary data.</text>
</comment>
<reference evidence="1" key="2">
    <citation type="journal article" date="2020" name="Nat. Commun.">
        <title>Large-scale genome sequencing of mycorrhizal fungi provides insights into the early evolution of symbiotic traits.</title>
        <authorList>
            <person name="Miyauchi S."/>
            <person name="Kiss E."/>
            <person name="Kuo A."/>
            <person name="Drula E."/>
            <person name="Kohler A."/>
            <person name="Sanchez-Garcia M."/>
            <person name="Morin E."/>
            <person name="Andreopoulos B."/>
            <person name="Barry K.W."/>
            <person name="Bonito G."/>
            <person name="Buee M."/>
            <person name="Carver A."/>
            <person name="Chen C."/>
            <person name="Cichocki N."/>
            <person name="Clum A."/>
            <person name="Culley D."/>
            <person name="Crous P.W."/>
            <person name="Fauchery L."/>
            <person name="Girlanda M."/>
            <person name="Hayes R.D."/>
            <person name="Keri Z."/>
            <person name="LaButti K."/>
            <person name="Lipzen A."/>
            <person name="Lombard V."/>
            <person name="Magnuson J."/>
            <person name="Maillard F."/>
            <person name="Murat C."/>
            <person name="Nolan M."/>
            <person name="Ohm R.A."/>
            <person name="Pangilinan J."/>
            <person name="Pereira M.F."/>
            <person name="Perotto S."/>
            <person name="Peter M."/>
            <person name="Pfister S."/>
            <person name="Riley R."/>
            <person name="Sitrit Y."/>
            <person name="Stielow J.B."/>
            <person name="Szollosi G."/>
            <person name="Zifcakova L."/>
            <person name="Stursova M."/>
            <person name="Spatafora J.W."/>
            <person name="Tedersoo L."/>
            <person name="Vaario L.M."/>
            <person name="Yamada A."/>
            <person name="Yan M."/>
            <person name="Wang P."/>
            <person name="Xu J."/>
            <person name="Bruns T."/>
            <person name="Baldrian P."/>
            <person name="Vilgalys R."/>
            <person name="Dunand C."/>
            <person name="Henrissat B."/>
            <person name="Grigoriev I.V."/>
            <person name="Hibbett D."/>
            <person name="Nagy L.G."/>
            <person name="Martin F.M."/>
        </authorList>
    </citation>
    <scope>NUCLEOTIDE SEQUENCE</scope>
    <source>
        <strain evidence="1">P2</strain>
    </source>
</reference>
<evidence type="ECO:0000313" key="1">
    <source>
        <dbReference type="EMBL" id="KAF9645690.1"/>
    </source>
</evidence>